<dbReference type="Proteomes" id="UP000230543">
    <property type="component" value="Unassembled WGS sequence"/>
</dbReference>
<dbReference type="EC" id="6.3.2.17" evidence="2"/>
<dbReference type="InterPro" id="IPR013221">
    <property type="entry name" value="Mur_ligase_cen"/>
</dbReference>
<evidence type="ECO:0000256" key="4">
    <source>
        <dbReference type="ARBA" id="ARBA00022723"/>
    </source>
</evidence>
<dbReference type="SUPFAM" id="SSF53623">
    <property type="entry name" value="MurD-like peptide ligases, catalytic domain"/>
    <property type="match status" value="1"/>
</dbReference>
<sequence>MTKFNNYKKAVEFLNSLINLPIKNFMLKTGDRQIFVERLTWFLRELKNPEKGFKYIHITGTAGKGSTVNYLHQILTKAGKKVGSYYSPYPTTAIENIKVGNLYISPADFAKLADKLKPIITKAILSSPYGAPSYFEIFLSLAFLYFKQEKCEYVILETGLGGTHDATCVIKNPIIAAITCVDYDHQDLLGKTLTKIATDKSGIIKKGCKFFTTEKRSHILKIFQDKCLKLKVPFHQIKASAESPNLTLVKAIAQELKIPEKIVNKTKFQNLPCRFEIMQKKPLVILDGSHNPAKIKFLSQNLKNLKNGRINAIIGMAENKDLAGSLKAILPQLSQLILTRFDNSFRKSADLKKLRNLSLNIKPDLNIKVFLDPWEALDYGLKITHPQDTLLIAGSFYLAGRLRTRWITEETILKKRRSF</sequence>
<evidence type="ECO:0000256" key="7">
    <source>
        <dbReference type="ARBA" id="ARBA00022842"/>
    </source>
</evidence>
<evidence type="ECO:0000256" key="2">
    <source>
        <dbReference type="ARBA" id="ARBA00013025"/>
    </source>
</evidence>
<dbReference type="PIRSF" id="PIRSF001563">
    <property type="entry name" value="Folylpolyglu_synth"/>
    <property type="match status" value="1"/>
</dbReference>
<dbReference type="Pfam" id="PF08245">
    <property type="entry name" value="Mur_ligase_M"/>
    <property type="match status" value="1"/>
</dbReference>
<evidence type="ECO:0000256" key="1">
    <source>
        <dbReference type="ARBA" id="ARBA00008276"/>
    </source>
</evidence>
<dbReference type="GO" id="GO:0046872">
    <property type="term" value="F:metal ion binding"/>
    <property type="evidence" value="ECO:0007669"/>
    <property type="project" value="UniProtKB-KW"/>
</dbReference>
<evidence type="ECO:0000259" key="12">
    <source>
        <dbReference type="Pfam" id="PF08245"/>
    </source>
</evidence>
<evidence type="ECO:0000256" key="6">
    <source>
        <dbReference type="ARBA" id="ARBA00022840"/>
    </source>
</evidence>
<dbReference type="InterPro" id="IPR036565">
    <property type="entry name" value="Mur-like_cat_sf"/>
</dbReference>
<feature type="domain" description="Mur ligase central" evidence="12">
    <location>
        <begin position="58"/>
        <end position="235"/>
    </location>
</feature>
<dbReference type="PROSITE" id="PS01012">
    <property type="entry name" value="FOLYLPOLYGLU_SYNT_2"/>
    <property type="match status" value="1"/>
</dbReference>
<dbReference type="InterPro" id="IPR036615">
    <property type="entry name" value="Mur_ligase_C_dom_sf"/>
</dbReference>
<evidence type="ECO:0000256" key="9">
    <source>
        <dbReference type="ARBA" id="ARBA00047493"/>
    </source>
</evidence>
<reference evidence="14" key="1">
    <citation type="submission" date="2017-09" db="EMBL/GenBank/DDBJ databases">
        <title>Depth-based differentiation of microbial function through sediment-hosted aquifers and enrichment of novel symbionts in the deep terrestrial subsurface.</title>
        <authorList>
            <person name="Probst A.J."/>
            <person name="Ladd B."/>
            <person name="Jarett J.K."/>
            <person name="Geller-Mcgrath D.E."/>
            <person name="Sieber C.M.K."/>
            <person name="Emerson J.B."/>
            <person name="Anantharaman K."/>
            <person name="Thomas B.C."/>
            <person name="Malmstrom R."/>
            <person name="Stieglmeier M."/>
            <person name="Klingl A."/>
            <person name="Woyke T."/>
            <person name="Ryan C.M."/>
            <person name="Banfield J.F."/>
        </authorList>
    </citation>
    <scope>NUCLEOTIDE SEQUENCE [LARGE SCALE GENOMIC DNA]</scope>
</reference>
<proteinExistence type="inferred from homology"/>
<dbReference type="Pfam" id="PF02875">
    <property type="entry name" value="Mur_ligase_C"/>
    <property type="match status" value="1"/>
</dbReference>
<dbReference type="GO" id="GO:0008841">
    <property type="term" value="F:dihydrofolate synthase activity"/>
    <property type="evidence" value="ECO:0007669"/>
    <property type="project" value="TreeGrafter"/>
</dbReference>
<keyword evidence="7" id="KW-0460">Magnesium</keyword>
<comment type="caution">
    <text evidence="13">The sequence shown here is derived from an EMBL/GenBank/DDBJ whole genome shotgun (WGS) entry which is preliminary data.</text>
</comment>
<evidence type="ECO:0000259" key="11">
    <source>
        <dbReference type="Pfam" id="PF02875"/>
    </source>
</evidence>
<dbReference type="InterPro" id="IPR004101">
    <property type="entry name" value="Mur_ligase_C"/>
</dbReference>
<comment type="catalytic activity">
    <reaction evidence="9">
        <text>(6S)-5,6,7,8-tetrahydrofolyl-(gamma-L-Glu)(n) + L-glutamate + ATP = (6S)-5,6,7,8-tetrahydrofolyl-(gamma-L-Glu)(n+1) + ADP + phosphate + H(+)</text>
        <dbReference type="Rhea" id="RHEA:10580"/>
        <dbReference type="Rhea" id="RHEA-COMP:14738"/>
        <dbReference type="Rhea" id="RHEA-COMP:14740"/>
        <dbReference type="ChEBI" id="CHEBI:15378"/>
        <dbReference type="ChEBI" id="CHEBI:29985"/>
        <dbReference type="ChEBI" id="CHEBI:30616"/>
        <dbReference type="ChEBI" id="CHEBI:43474"/>
        <dbReference type="ChEBI" id="CHEBI:141005"/>
        <dbReference type="ChEBI" id="CHEBI:456216"/>
        <dbReference type="EC" id="6.3.2.17"/>
    </reaction>
</comment>
<keyword evidence="3 10" id="KW-0436">Ligase</keyword>
<evidence type="ECO:0000256" key="5">
    <source>
        <dbReference type="ARBA" id="ARBA00022741"/>
    </source>
</evidence>
<keyword evidence="5 10" id="KW-0547">Nucleotide-binding</keyword>
<name>A0A2M6WC01_9BACT</name>
<dbReference type="InterPro" id="IPR001645">
    <property type="entry name" value="Folylpolyglutamate_synth"/>
</dbReference>
<dbReference type="EMBL" id="PFBO01000098">
    <property type="protein sequence ID" value="PIT90328.1"/>
    <property type="molecule type" value="Genomic_DNA"/>
</dbReference>
<dbReference type="GO" id="GO:0005737">
    <property type="term" value="C:cytoplasm"/>
    <property type="evidence" value="ECO:0007669"/>
    <property type="project" value="TreeGrafter"/>
</dbReference>
<evidence type="ECO:0000256" key="10">
    <source>
        <dbReference type="PIRNR" id="PIRNR001563"/>
    </source>
</evidence>
<accession>A0A2M6WC01</accession>
<dbReference type="AlphaFoldDB" id="A0A2M6WC01"/>
<keyword evidence="4" id="KW-0479">Metal-binding</keyword>
<evidence type="ECO:0000313" key="14">
    <source>
        <dbReference type="Proteomes" id="UP000230543"/>
    </source>
</evidence>
<dbReference type="GO" id="GO:0004326">
    <property type="term" value="F:tetrahydrofolylpolyglutamate synthase activity"/>
    <property type="evidence" value="ECO:0007669"/>
    <property type="project" value="UniProtKB-EC"/>
</dbReference>
<comment type="similarity">
    <text evidence="1 10">Belongs to the folylpolyglutamate synthase family.</text>
</comment>
<protein>
    <recommendedName>
        <fullName evidence="2">tetrahydrofolate synthase</fullName>
        <ecNumber evidence="2">6.3.2.17</ecNumber>
    </recommendedName>
    <alternativeName>
        <fullName evidence="8">Tetrahydrofolylpolyglutamate synthase</fullName>
    </alternativeName>
</protein>
<dbReference type="PANTHER" id="PTHR11136:SF0">
    <property type="entry name" value="DIHYDROFOLATE SYNTHETASE-RELATED"/>
    <property type="match status" value="1"/>
</dbReference>
<dbReference type="SUPFAM" id="SSF53244">
    <property type="entry name" value="MurD-like peptide ligases, peptide-binding domain"/>
    <property type="match status" value="1"/>
</dbReference>
<dbReference type="InterPro" id="IPR018109">
    <property type="entry name" value="Folylpolyglutamate_synth_CS"/>
</dbReference>
<dbReference type="PANTHER" id="PTHR11136">
    <property type="entry name" value="FOLYLPOLYGLUTAMATE SYNTHASE-RELATED"/>
    <property type="match status" value="1"/>
</dbReference>
<evidence type="ECO:0000313" key="13">
    <source>
        <dbReference type="EMBL" id="PIT90328.1"/>
    </source>
</evidence>
<evidence type="ECO:0000256" key="3">
    <source>
        <dbReference type="ARBA" id="ARBA00022598"/>
    </source>
</evidence>
<dbReference type="NCBIfam" id="TIGR01499">
    <property type="entry name" value="folC"/>
    <property type="match status" value="1"/>
</dbReference>
<feature type="domain" description="Mur ligase C-terminal" evidence="11">
    <location>
        <begin position="274"/>
        <end position="396"/>
    </location>
</feature>
<dbReference type="Gene3D" id="3.40.1190.10">
    <property type="entry name" value="Mur-like, catalytic domain"/>
    <property type="match status" value="1"/>
</dbReference>
<evidence type="ECO:0000256" key="8">
    <source>
        <dbReference type="ARBA" id="ARBA00030592"/>
    </source>
</evidence>
<dbReference type="Gene3D" id="3.90.190.20">
    <property type="entry name" value="Mur ligase, C-terminal domain"/>
    <property type="match status" value="1"/>
</dbReference>
<gene>
    <name evidence="13" type="ORF">COU22_02725</name>
</gene>
<dbReference type="GO" id="GO:0005524">
    <property type="term" value="F:ATP binding"/>
    <property type="evidence" value="ECO:0007669"/>
    <property type="project" value="UniProtKB-KW"/>
</dbReference>
<organism evidence="13 14">
    <name type="scientific">Candidatus Komeilibacteria bacterium CG10_big_fil_rev_8_21_14_0_10_41_13</name>
    <dbReference type="NCBI Taxonomy" id="1974476"/>
    <lineage>
        <taxon>Bacteria</taxon>
        <taxon>Candidatus Komeiliibacteriota</taxon>
    </lineage>
</organism>
<keyword evidence="6 10" id="KW-0067">ATP-binding</keyword>